<gene>
    <name evidence="3" type="ORF">LX15_003306</name>
</gene>
<feature type="compositionally biased region" description="Basic and acidic residues" evidence="1">
    <location>
        <begin position="1"/>
        <end position="11"/>
    </location>
</feature>
<dbReference type="InterPro" id="IPR032371">
    <property type="entry name" value="DUF4873"/>
</dbReference>
<feature type="domain" description="DUF4873" evidence="2">
    <location>
        <begin position="13"/>
        <end position="103"/>
    </location>
</feature>
<evidence type="ECO:0000256" key="1">
    <source>
        <dbReference type="SAM" id="MobiDB-lite"/>
    </source>
</evidence>
<sequence>MDAHDHDAHDHDDEEFRGDGTLVAGGREVPARLRLRGYFQPIDGRFHWYGRVEASQDVTELAGKGNQRVLVRTADGEAEGVLSDPDTWNRYRISGTGRPPFAVEADLPTLD</sequence>
<organism evidence="3 4">
    <name type="scientific">Streptoalloteichus tenebrarius (strain ATCC 17920 / DSM 40477 / JCM 4838 / CBS 697.72 / NBRC 16177 / NCIMB 11028 / NRRL B-12390 / A12253. 1 / ISP 5477)</name>
    <name type="common">Streptomyces tenebrarius</name>
    <dbReference type="NCBI Taxonomy" id="1933"/>
    <lineage>
        <taxon>Bacteria</taxon>
        <taxon>Bacillati</taxon>
        <taxon>Actinomycetota</taxon>
        <taxon>Actinomycetes</taxon>
        <taxon>Pseudonocardiales</taxon>
        <taxon>Pseudonocardiaceae</taxon>
        <taxon>Streptoalloteichus</taxon>
    </lineage>
</organism>
<dbReference type="Proteomes" id="UP001205311">
    <property type="component" value="Unassembled WGS sequence"/>
</dbReference>
<dbReference type="Pfam" id="PF16170">
    <property type="entry name" value="DUF4873"/>
    <property type="match status" value="1"/>
</dbReference>
<name>A0ABT1HVQ6_STRSD</name>
<feature type="region of interest" description="Disordered" evidence="1">
    <location>
        <begin position="1"/>
        <end position="23"/>
    </location>
</feature>
<accession>A0ABT1HVQ6</accession>
<comment type="caution">
    <text evidence="3">The sequence shown here is derived from an EMBL/GenBank/DDBJ whole genome shotgun (WGS) entry which is preliminary data.</text>
</comment>
<evidence type="ECO:0000259" key="2">
    <source>
        <dbReference type="Pfam" id="PF16170"/>
    </source>
</evidence>
<dbReference type="RefSeq" id="WP_253670485.1">
    <property type="nucleotide sequence ID" value="NZ_JAMTCP010000018.1"/>
</dbReference>
<dbReference type="EMBL" id="JAMTCP010000018">
    <property type="protein sequence ID" value="MCP2259601.1"/>
    <property type="molecule type" value="Genomic_DNA"/>
</dbReference>
<evidence type="ECO:0000313" key="4">
    <source>
        <dbReference type="Proteomes" id="UP001205311"/>
    </source>
</evidence>
<keyword evidence="4" id="KW-1185">Reference proteome</keyword>
<protein>
    <recommendedName>
        <fullName evidence="2">DUF4873 domain-containing protein</fullName>
    </recommendedName>
</protein>
<reference evidence="3 4" key="1">
    <citation type="submission" date="2022-06" db="EMBL/GenBank/DDBJ databases">
        <title>Genomic Encyclopedia of Archaeal and Bacterial Type Strains, Phase II (KMG-II): from individual species to whole genera.</title>
        <authorList>
            <person name="Goeker M."/>
        </authorList>
    </citation>
    <scope>NUCLEOTIDE SEQUENCE [LARGE SCALE GENOMIC DNA]</scope>
    <source>
        <strain evidence="3 4">DSM 40477</strain>
    </source>
</reference>
<evidence type="ECO:0000313" key="3">
    <source>
        <dbReference type="EMBL" id="MCP2259601.1"/>
    </source>
</evidence>
<proteinExistence type="predicted"/>